<dbReference type="AlphaFoldDB" id="A0A559L8D8"/>
<organism evidence="1 2">
    <name type="scientific">Fusarium oxysporum f. sp. cubense</name>
    <dbReference type="NCBI Taxonomy" id="61366"/>
    <lineage>
        <taxon>Eukaryota</taxon>
        <taxon>Fungi</taxon>
        <taxon>Dikarya</taxon>
        <taxon>Ascomycota</taxon>
        <taxon>Pezizomycotina</taxon>
        <taxon>Sordariomycetes</taxon>
        <taxon>Hypocreomycetidae</taxon>
        <taxon>Hypocreales</taxon>
        <taxon>Nectriaceae</taxon>
        <taxon>Fusarium</taxon>
        <taxon>Fusarium oxysporum species complex</taxon>
    </lineage>
</organism>
<sequence>MTTYTTHTQESTAVGGDLNILGNENYQLQLAKSVTDSSGSVTYNMVYQSQLLAPDMEIQWTTNYGLNWTANIPNPGATVNYAGNWQPCAAGESYDLNNVGAWVPNQSNPNAKPNCLNVGNNDYGESVYISDGVQDASGNWSPIWVSPDKLLKQSGGEYEPLEAITLWYQEGSQTSTMVSTQQTKLQQYMMAPNEGPVYFSYSTAEKKWLEPQNTPFTLPS</sequence>
<comment type="caution">
    <text evidence="1">The sequence shown here is derived from an EMBL/GenBank/DDBJ whole genome shotgun (WGS) entry which is preliminary data.</text>
</comment>
<dbReference type="Proteomes" id="UP000320707">
    <property type="component" value="Unassembled WGS sequence"/>
</dbReference>
<accession>A0A559L8D8</accession>
<evidence type="ECO:0000313" key="2">
    <source>
        <dbReference type="Proteomes" id="UP000320707"/>
    </source>
</evidence>
<protein>
    <submittedName>
        <fullName evidence="1">Uncharacterized protein</fullName>
    </submittedName>
</protein>
<name>A0A559L8D8_FUSOC</name>
<gene>
    <name evidence="1" type="ORF">Focb16_v001901</name>
</gene>
<dbReference type="EMBL" id="SRMI01000005">
    <property type="protein sequence ID" value="TVY69617.1"/>
    <property type="molecule type" value="Genomic_DNA"/>
</dbReference>
<evidence type="ECO:0000313" key="1">
    <source>
        <dbReference type="EMBL" id="TVY69617.1"/>
    </source>
</evidence>
<reference evidence="1 2" key="1">
    <citation type="journal article" date="2019" name="Microbiol. Resour. Announc.">
        <title>High-quality draft genome sequence of Fusarium oxysporum f. sp. cubense strain 160527, a causal agent of Panama disease.</title>
        <authorList>
            <person name="Asai S."/>
            <person name="Ayukawa Y."/>
            <person name="Gan P."/>
            <person name="Masuda S."/>
            <person name="Komatsu K."/>
            <person name="Shirasu K."/>
            <person name="Arie T."/>
        </authorList>
    </citation>
    <scope>NUCLEOTIDE SEQUENCE [LARGE SCALE GENOMIC DNA]</scope>
    <source>
        <strain evidence="1 2">160527</strain>
    </source>
</reference>
<proteinExistence type="predicted"/>